<sequence length="183" mass="21115">MAQIAGNEKNVLTSAEVTTMQMKCTSPDQDLVVYPRWLFFYSQNEYRTPLYVRFFVANRDPHTVAYNIKAREKIFKVDSSCGILKPGEKKVIKLFLMSSDDWPLAYGEYTQKRLKLAVECLRVPDEIQPTSEKESRTIARALWKRSYNEWPLERLYTKLNISLVSPINNVQAPATTVSTKIAI</sequence>
<dbReference type="WormBase" id="W03F11.3">
    <property type="protein sequence ID" value="CE28502"/>
    <property type="gene ID" value="WBGene00021006"/>
    <property type="gene designation" value="dct-9"/>
</dbReference>
<evidence type="ECO:0000259" key="2">
    <source>
        <dbReference type="PROSITE" id="PS50202"/>
    </source>
</evidence>
<dbReference type="Pfam" id="PF00635">
    <property type="entry name" value="Motile_Sperm"/>
    <property type="match status" value="1"/>
</dbReference>
<dbReference type="PaxDb" id="6239-W03F11.3"/>
<dbReference type="CTD" id="171779"/>
<dbReference type="GeneID" id="171779"/>
<dbReference type="PIR" id="T29020">
    <property type="entry name" value="T29020"/>
</dbReference>
<dbReference type="KEGG" id="cel:CELE_W03F11.3"/>
<organism evidence="3 4">
    <name type="scientific">Caenorhabditis elegans</name>
    <dbReference type="NCBI Taxonomy" id="6239"/>
    <lineage>
        <taxon>Eukaryota</taxon>
        <taxon>Metazoa</taxon>
        <taxon>Ecdysozoa</taxon>
        <taxon>Nematoda</taxon>
        <taxon>Chromadorea</taxon>
        <taxon>Rhabditida</taxon>
        <taxon>Rhabditina</taxon>
        <taxon>Rhabditomorpha</taxon>
        <taxon>Rhabditoidea</taxon>
        <taxon>Rhabditidae</taxon>
        <taxon>Peloderinae</taxon>
        <taxon>Caenorhabditis</taxon>
    </lineage>
</organism>
<reference evidence="3 4" key="1">
    <citation type="journal article" date="1998" name="Science">
        <title>Genome sequence of the nematode C. elegans: a platform for investigating biology.</title>
        <authorList>
            <consortium name="The C. elegans sequencing consortium"/>
            <person name="Sulson J.E."/>
            <person name="Waterston R."/>
        </authorList>
    </citation>
    <scope>NUCLEOTIDE SEQUENCE [LARGE SCALE GENOMIC DNA]</scope>
    <source>
        <strain evidence="3 4">Bristol N2</strain>
    </source>
</reference>
<dbReference type="SUPFAM" id="SSF49354">
    <property type="entry name" value="PapD-like"/>
    <property type="match status" value="1"/>
</dbReference>
<dbReference type="InParanoid" id="O01778"/>
<dbReference type="AlphaFoldDB" id="O01778"/>
<accession>O01778</accession>
<dbReference type="PROSITE" id="PS50202">
    <property type="entry name" value="MSP"/>
    <property type="match status" value="1"/>
</dbReference>
<evidence type="ECO:0000313" key="3">
    <source>
        <dbReference type="EMBL" id="CCD69310.1"/>
    </source>
</evidence>
<dbReference type="AGR" id="WB:WBGene00021006"/>
<evidence type="ECO:0000256" key="1">
    <source>
        <dbReference type="RuleBase" id="RU003425"/>
    </source>
</evidence>
<dbReference type="FunCoup" id="O01778">
    <property type="interactions" value="59"/>
</dbReference>
<dbReference type="OrthoDB" id="5783490at2759"/>
<keyword evidence="4" id="KW-1185">Reference proteome</keyword>
<dbReference type="RefSeq" id="NP_490944.1">
    <property type="nucleotide sequence ID" value="NM_058543.4"/>
</dbReference>
<name>O01778_CAEEL</name>
<dbReference type="EMBL" id="BX284601">
    <property type="protein sequence ID" value="CCD69310.1"/>
    <property type="molecule type" value="Genomic_DNA"/>
</dbReference>
<dbReference type="OMA" id="YRISQYA"/>
<dbReference type="eggNOG" id="ENOG502SXEI">
    <property type="taxonomic scope" value="Eukaryota"/>
</dbReference>
<dbReference type="InterPro" id="IPR000535">
    <property type="entry name" value="MSP_dom"/>
</dbReference>
<dbReference type="HOGENOM" id="CLU_1604191_0_0_1"/>
<feature type="domain" description="MSP" evidence="2">
    <location>
        <begin position="30"/>
        <end position="161"/>
    </location>
</feature>
<dbReference type="InterPro" id="IPR008962">
    <property type="entry name" value="PapD-like_sf"/>
</dbReference>
<gene>
    <name evidence="3 5" type="primary">dct-9</name>
    <name evidence="3" type="ORF">CELE_W03F11.3</name>
    <name evidence="5" type="ORF">W03F11.3</name>
</gene>
<proteinExistence type="predicted"/>
<keyword evidence="1" id="KW-0963">Cytoplasm</keyword>
<evidence type="ECO:0000313" key="5">
    <source>
        <dbReference type="WormBase" id="W03F11.3"/>
    </source>
</evidence>
<dbReference type="UCSC" id="W03F11.3">
    <property type="organism name" value="c. elegans"/>
</dbReference>
<dbReference type="Bgee" id="WBGene00021006">
    <property type="expression patterns" value="Expressed in material anatomical entity and 2 other cell types or tissues"/>
</dbReference>
<evidence type="ECO:0000313" key="4">
    <source>
        <dbReference type="Proteomes" id="UP000001940"/>
    </source>
</evidence>
<comment type="function">
    <text evidence="1">Central component in molecular interactions underlying sperm crawling. Forms an extensive filament system that extends from sperm villipoda, along the leading edge of the pseudopod.</text>
</comment>
<dbReference type="Proteomes" id="UP000001940">
    <property type="component" value="Chromosome I"/>
</dbReference>
<keyword evidence="1" id="KW-0206">Cytoskeleton</keyword>
<protein>
    <recommendedName>
        <fullName evidence="1">Major sperm protein</fullName>
    </recommendedName>
</protein>
<dbReference type="Gene3D" id="2.60.40.10">
    <property type="entry name" value="Immunoglobulins"/>
    <property type="match status" value="1"/>
</dbReference>
<dbReference type="InterPro" id="IPR013783">
    <property type="entry name" value="Ig-like_fold"/>
</dbReference>
<dbReference type="STRING" id="6239.W03F11.3.1"/>
<dbReference type="SMR" id="O01778"/>